<organism evidence="13 14">
    <name type="scientific">Capsicum baccatum</name>
    <name type="common">Peruvian pepper</name>
    <dbReference type="NCBI Taxonomy" id="33114"/>
    <lineage>
        <taxon>Eukaryota</taxon>
        <taxon>Viridiplantae</taxon>
        <taxon>Streptophyta</taxon>
        <taxon>Embryophyta</taxon>
        <taxon>Tracheophyta</taxon>
        <taxon>Spermatophyta</taxon>
        <taxon>Magnoliopsida</taxon>
        <taxon>eudicotyledons</taxon>
        <taxon>Gunneridae</taxon>
        <taxon>Pentapetalae</taxon>
        <taxon>asterids</taxon>
        <taxon>lamiids</taxon>
        <taxon>Solanales</taxon>
        <taxon>Solanaceae</taxon>
        <taxon>Solanoideae</taxon>
        <taxon>Capsiceae</taxon>
        <taxon>Capsicum</taxon>
    </lineage>
</organism>
<feature type="transmembrane region" description="Helical" evidence="11">
    <location>
        <begin position="460"/>
        <end position="478"/>
    </location>
</feature>
<keyword evidence="14" id="KW-1185">Reference proteome</keyword>
<dbReference type="PIRSF" id="PIRSF017209">
    <property type="entry name" value="Memb_At2g17000_prd"/>
    <property type="match status" value="1"/>
</dbReference>
<evidence type="ECO:0000256" key="9">
    <source>
        <dbReference type="PIRNR" id="PIRNR017209"/>
    </source>
</evidence>
<reference evidence="13 14" key="1">
    <citation type="journal article" date="2017" name="Genome Biol.">
        <title>New reference genome sequences of hot pepper reveal the massive evolution of plant disease-resistance genes by retroduplication.</title>
        <authorList>
            <person name="Kim S."/>
            <person name="Park J."/>
            <person name="Yeom S.I."/>
            <person name="Kim Y.M."/>
            <person name="Seo E."/>
            <person name="Kim K.T."/>
            <person name="Kim M.S."/>
            <person name="Lee J.M."/>
            <person name="Cheong K."/>
            <person name="Shin H.S."/>
            <person name="Kim S.B."/>
            <person name="Han K."/>
            <person name="Lee J."/>
            <person name="Park M."/>
            <person name="Lee H.A."/>
            <person name="Lee H.Y."/>
            <person name="Lee Y."/>
            <person name="Oh S."/>
            <person name="Lee J.H."/>
            <person name="Choi E."/>
            <person name="Choi E."/>
            <person name="Lee S.E."/>
            <person name="Jeon J."/>
            <person name="Kim H."/>
            <person name="Choi G."/>
            <person name="Song H."/>
            <person name="Lee J."/>
            <person name="Lee S.C."/>
            <person name="Kwon J.K."/>
            <person name="Lee H.Y."/>
            <person name="Koo N."/>
            <person name="Hong Y."/>
            <person name="Kim R.W."/>
            <person name="Kang W.H."/>
            <person name="Huh J.H."/>
            <person name="Kang B.C."/>
            <person name="Yang T.J."/>
            <person name="Lee Y.H."/>
            <person name="Bennetzen J.L."/>
            <person name="Choi D."/>
        </authorList>
    </citation>
    <scope>NUCLEOTIDE SEQUENCE [LARGE SCALE GENOMIC DNA]</scope>
    <source>
        <strain evidence="14">cv. PBC81</strain>
    </source>
</reference>
<evidence type="ECO:0000313" key="14">
    <source>
        <dbReference type="Proteomes" id="UP000224567"/>
    </source>
</evidence>
<comment type="subcellular location">
    <subcellularLocation>
        <location evidence="1">Membrane</location>
        <topology evidence="1">Multi-pass membrane protein</topology>
    </subcellularLocation>
</comment>
<dbReference type="STRING" id="33114.A0A2G2VT06"/>
<feature type="compositionally biased region" description="Acidic residues" evidence="10">
    <location>
        <begin position="200"/>
        <end position="219"/>
    </location>
</feature>
<feature type="domain" description="Mechanosensitive ion channel MscS" evidence="12">
    <location>
        <begin position="788"/>
        <end position="849"/>
    </location>
</feature>
<evidence type="ECO:0000256" key="6">
    <source>
        <dbReference type="ARBA" id="ARBA00023065"/>
    </source>
</evidence>
<reference evidence="14" key="2">
    <citation type="journal article" date="2017" name="J. Anim. Genet.">
        <title>Multiple reference genome sequences of hot pepper reveal the massive evolution of plant disease resistance genes by retroduplication.</title>
        <authorList>
            <person name="Kim S."/>
            <person name="Park J."/>
            <person name="Yeom S.-I."/>
            <person name="Kim Y.-M."/>
            <person name="Seo E."/>
            <person name="Kim K.-T."/>
            <person name="Kim M.-S."/>
            <person name="Lee J.M."/>
            <person name="Cheong K."/>
            <person name="Shin H.-S."/>
            <person name="Kim S.-B."/>
            <person name="Han K."/>
            <person name="Lee J."/>
            <person name="Park M."/>
            <person name="Lee H.-A."/>
            <person name="Lee H.-Y."/>
            <person name="Lee Y."/>
            <person name="Oh S."/>
            <person name="Lee J.H."/>
            <person name="Choi E."/>
            <person name="Choi E."/>
            <person name="Lee S.E."/>
            <person name="Jeon J."/>
            <person name="Kim H."/>
            <person name="Choi G."/>
            <person name="Song H."/>
            <person name="Lee J."/>
            <person name="Lee S.-C."/>
            <person name="Kwon J.-K."/>
            <person name="Lee H.-Y."/>
            <person name="Koo N."/>
            <person name="Hong Y."/>
            <person name="Kim R.W."/>
            <person name="Kang W.-H."/>
            <person name="Huh J.H."/>
            <person name="Kang B.-C."/>
            <person name="Yang T.-J."/>
            <person name="Lee Y.-H."/>
            <person name="Bennetzen J.L."/>
            <person name="Choi D."/>
        </authorList>
    </citation>
    <scope>NUCLEOTIDE SEQUENCE [LARGE SCALE GENOMIC DNA]</scope>
    <source>
        <strain evidence="14">cv. PBC81</strain>
    </source>
</reference>
<feature type="region of interest" description="Disordered" evidence="10">
    <location>
        <begin position="148"/>
        <end position="259"/>
    </location>
</feature>
<dbReference type="EMBL" id="MLFT02000010">
    <property type="protein sequence ID" value="PHT36119.1"/>
    <property type="molecule type" value="Genomic_DNA"/>
</dbReference>
<dbReference type="PANTHER" id="PTHR31618:SF16">
    <property type="entry name" value="MECHANOSENSITIVE ION CHANNEL PROTEIN"/>
    <property type="match status" value="1"/>
</dbReference>
<gene>
    <name evidence="13" type="ORF">CQW23_23819</name>
</gene>
<dbReference type="InterPro" id="IPR023408">
    <property type="entry name" value="MscS_beta-dom_sf"/>
</dbReference>
<sequence>MDQLSSSLKKTLVPHGSYKKVSAAHDIENQPILPRQSPEAPSASSSINSSSLTTRSSVDLNDRREVIVKIDGGERNIKGNERNMLWHEPSYEFWTEDMNSGPNSNVVQRGKDMPNNDPPSRLIGQFLNKQRAVGSEMTLDMDMEMDELRDHPKPENDHRTAGSSPLNSPPDYKHNHSPTTSKELRVSFQAPSPPSKAVDIEPDQPYENDCSTDEEEGETSDATPDEQKYLSRRRTINVYSPQDDTNNSNNTYYTPKNGAGDSDQVLRCTSFQKRASVLGRAKTKSRLIDPSPEIPEKRSGKIGKSGQLRSGLLGRTSGMLKPPEEEDDDPLFDEDLPDEFKKGKVDCWTLLQWISLIVIVTALICTLIIPILKIKILRGLHLWKWLVLVLVLICGRLLSGWVIRLVVFCIERNFLLRKRVLYFVYGVRKPVQNCLWLGLVLIAWHAMFDQKVDTNNKFLGYINKLMICMLIGTMLWLVKTLMVKVLASSFHVSTFFDRIQESLFNQYVIETLSGPPLLEIHRSQEEEDRTLAEVWKIQNMAGAQLPPELRPPIAPRYSSKGASANGGQTPTPKPSRTVSIAISGISGPLSKNQDEPNQGISIDHLHKLNPKNISAWNMKRLIKIVRYGVISTLDEQIHDTKKEDDSSTQIRSEYEAKLAARKIFRNVAKPRSKFIYLKDLSCFLREEEALKTMNLVEGSPDREKISKASLKNWVVNAFRERRALALTLNDTKTAVNKLHQMVNVLVSIIILVICLVILGIATSKFLLFVSSQVVVVAFVFGNTCKTIFESIIFLFVTHPFDVGDRCEVDGVQMIVEEMNILTTIFLRFDNQKIIYPNSTLSTRPIGNYYRSPDMGDTVDFTVHIATPAEKIAAMKQRITSYIENRKDHWHPSPSVVLMNLEDLNRLKLSVWIRHRINHQDMGEKWLRRAQLVEEMVKIFKEFDIEYRLYPIDINVRGMPPITSNRVPSTWPTAGN</sequence>
<name>A0A2G2VT06_CAPBA</name>
<comment type="caution">
    <text evidence="13">The sequence shown here is derived from an EMBL/GenBank/DDBJ whole genome shotgun (WGS) entry which is preliminary data.</text>
</comment>
<dbReference type="AlphaFoldDB" id="A0A2G2VT06"/>
<feature type="compositionally biased region" description="Polar residues" evidence="10">
    <location>
        <begin position="560"/>
        <end position="576"/>
    </location>
</feature>
<dbReference type="PANTHER" id="PTHR31618">
    <property type="entry name" value="MECHANOSENSITIVE ION CHANNEL PROTEIN 5"/>
    <property type="match status" value="1"/>
</dbReference>
<dbReference type="Pfam" id="PF00924">
    <property type="entry name" value="MS_channel_2nd"/>
    <property type="match status" value="1"/>
</dbReference>
<evidence type="ECO:0000313" key="13">
    <source>
        <dbReference type="EMBL" id="PHT36119.1"/>
    </source>
</evidence>
<feature type="transmembrane region" description="Helical" evidence="11">
    <location>
        <begin position="385"/>
        <end position="410"/>
    </location>
</feature>
<protein>
    <recommendedName>
        <fullName evidence="9">Mechanosensitive ion channel protein</fullName>
    </recommendedName>
</protein>
<keyword evidence="8" id="KW-0407">Ion channel</keyword>
<dbReference type="OrthoDB" id="544685at2759"/>
<evidence type="ECO:0000256" key="4">
    <source>
        <dbReference type="ARBA" id="ARBA00022692"/>
    </source>
</evidence>
<accession>A0A2G2VT06</accession>
<dbReference type="InterPro" id="IPR016688">
    <property type="entry name" value="MscS-like_plants/fungi"/>
</dbReference>
<comment type="similarity">
    <text evidence="2 9">Belongs to the MscS (TC 1.A.23) family.</text>
</comment>
<dbReference type="GO" id="GO:0005886">
    <property type="term" value="C:plasma membrane"/>
    <property type="evidence" value="ECO:0007669"/>
    <property type="project" value="UniProtKB-UniRule"/>
</dbReference>
<keyword evidence="4 11" id="KW-0812">Transmembrane</keyword>
<feature type="transmembrane region" description="Helical" evidence="11">
    <location>
        <begin position="773"/>
        <end position="796"/>
    </location>
</feature>
<feature type="transmembrane region" description="Helical" evidence="11">
    <location>
        <begin position="742"/>
        <end position="761"/>
    </location>
</feature>
<feature type="transmembrane region" description="Helical" evidence="11">
    <location>
        <begin position="350"/>
        <end position="373"/>
    </location>
</feature>
<feature type="region of interest" description="Disordered" evidence="10">
    <location>
        <begin position="287"/>
        <end position="331"/>
    </location>
</feature>
<feature type="region of interest" description="Disordered" evidence="10">
    <location>
        <begin position="1"/>
        <end position="58"/>
    </location>
</feature>
<evidence type="ECO:0000256" key="5">
    <source>
        <dbReference type="ARBA" id="ARBA00022989"/>
    </source>
</evidence>
<feature type="compositionally biased region" description="Low complexity" evidence="10">
    <location>
        <begin position="37"/>
        <end position="57"/>
    </location>
</feature>
<evidence type="ECO:0000256" key="10">
    <source>
        <dbReference type="SAM" id="MobiDB-lite"/>
    </source>
</evidence>
<evidence type="ECO:0000256" key="1">
    <source>
        <dbReference type="ARBA" id="ARBA00004141"/>
    </source>
</evidence>
<feature type="compositionally biased region" description="Basic and acidic residues" evidence="10">
    <location>
        <begin position="148"/>
        <end position="160"/>
    </location>
</feature>
<feature type="region of interest" description="Disordered" evidence="10">
    <location>
        <begin position="548"/>
        <end position="576"/>
    </location>
</feature>
<keyword evidence="5 11" id="KW-1133">Transmembrane helix</keyword>
<keyword evidence="7 9" id="KW-0472">Membrane</keyword>
<dbReference type="SUPFAM" id="SSF50182">
    <property type="entry name" value="Sm-like ribonucleoproteins"/>
    <property type="match status" value="1"/>
</dbReference>
<proteinExistence type="inferred from homology"/>
<evidence type="ECO:0000256" key="2">
    <source>
        <dbReference type="ARBA" id="ARBA00008017"/>
    </source>
</evidence>
<feature type="transmembrane region" description="Helical" evidence="11">
    <location>
        <begin position="431"/>
        <end position="448"/>
    </location>
</feature>
<dbReference type="GO" id="GO:0006820">
    <property type="term" value="P:monoatomic anion transport"/>
    <property type="evidence" value="ECO:0007669"/>
    <property type="project" value="TreeGrafter"/>
</dbReference>
<dbReference type="GO" id="GO:0050982">
    <property type="term" value="P:detection of mechanical stimulus"/>
    <property type="evidence" value="ECO:0007669"/>
    <property type="project" value="UniProtKB-ARBA"/>
</dbReference>
<keyword evidence="6" id="KW-0406">Ion transport</keyword>
<evidence type="ECO:0000256" key="7">
    <source>
        <dbReference type="ARBA" id="ARBA00023136"/>
    </source>
</evidence>
<dbReference type="GO" id="GO:0008381">
    <property type="term" value="F:mechanosensitive monoatomic ion channel activity"/>
    <property type="evidence" value="ECO:0007669"/>
    <property type="project" value="TreeGrafter"/>
</dbReference>
<dbReference type="FunFam" id="2.30.30.60:FF:000003">
    <property type="entry name" value="Predicted mechanosensitive ion channel"/>
    <property type="match status" value="1"/>
</dbReference>
<dbReference type="Proteomes" id="UP000224567">
    <property type="component" value="Unassembled WGS sequence"/>
</dbReference>
<dbReference type="InterPro" id="IPR006685">
    <property type="entry name" value="MscS_channel_2nd"/>
</dbReference>
<evidence type="ECO:0000259" key="12">
    <source>
        <dbReference type="Pfam" id="PF00924"/>
    </source>
</evidence>
<evidence type="ECO:0000256" key="11">
    <source>
        <dbReference type="SAM" id="Phobius"/>
    </source>
</evidence>
<keyword evidence="3" id="KW-0813">Transport</keyword>
<dbReference type="InterPro" id="IPR010920">
    <property type="entry name" value="LSM_dom_sf"/>
</dbReference>
<evidence type="ECO:0000256" key="3">
    <source>
        <dbReference type="ARBA" id="ARBA00022448"/>
    </source>
</evidence>
<evidence type="ECO:0000256" key="8">
    <source>
        <dbReference type="ARBA" id="ARBA00023303"/>
    </source>
</evidence>
<dbReference type="Gene3D" id="2.30.30.60">
    <property type="match status" value="1"/>
</dbReference>
<feature type="compositionally biased region" description="Low complexity" evidence="10">
    <location>
        <begin position="245"/>
        <end position="254"/>
    </location>
</feature>